<keyword evidence="2" id="KW-1185">Reference proteome</keyword>
<name>A0A1H3CC78_9BACL</name>
<organism evidence="1 2">
    <name type="scientific">Marininema mesophilum</name>
    <dbReference type="NCBI Taxonomy" id="1048340"/>
    <lineage>
        <taxon>Bacteria</taxon>
        <taxon>Bacillati</taxon>
        <taxon>Bacillota</taxon>
        <taxon>Bacilli</taxon>
        <taxon>Bacillales</taxon>
        <taxon>Thermoactinomycetaceae</taxon>
        <taxon>Marininema</taxon>
    </lineage>
</organism>
<proteinExistence type="predicted"/>
<reference evidence="1 2" key="1">
    <citation type="submission" date="2016-10" db="EMBL/GenBank/DDBJ databases">
        <authorList>
            <person name="de Groot N.N."/>
        </authorList>
    </citation>
    <scope>NUCLEOTIDE SEQUENCE [LARGE SCALE GENOMIC DNA]</scope>
    <source>
        <strain evidence="1 2">DSM 45610</strain>
    </source>
</reference>
<dbReference type="EMBL" id="FNNQ01000021">
    <property type="protein sequence ID" value="SDX51706.1"/>
    <property type="molecule type" value="Genomic_DNA"/>
</dbReference>
<dbReference type="Proteomes" id="UP000198534">
    <property type="component" value="Unassembled WGS sequence"/>
</dbReference>
<sequence length="129" mass="14931">MPNTNFIKVKPMHGELLIYQKQNQLGYTLTTQELIFQNPHASYQILLSDILGIVPFRLQRDPAMLELLTETGARPSFPKQYYRISARRVVVINRRGHYERGTTDILIPLNDRFIQHIEAHADFASIPIS</sequence>
<dbReference type="OrthoDB" id="2381628at2"/>
<evidence type="ECO:0000313" key="1">
    <source>
        <dbReference type="EMBL" id="SDX51706.1"/>
    </source>
</evidence>
<dbReference type="RefSeq" id="WP_091742851.1">
    <property type="nucleotide sequence ID" value="NZ_FNNQ01000021.1"/>
</dbReference>
<gene>
    <name evidence="1" type="ORF">SAMN05444487_12136</name>
</gene>
<protein>
    <submittedName>
        <fullName evidence="1">Uncharacterized protein</fullName>
    </submittedName>
</protein>
<evidence type="ECO:0000313" key="2">
    <source>
        <dbReference type="Proteomes" id="UP000198534"/>
    </source>
</evidence>
<dbReference type="AlphaFoldDB" id="A0A1H3CC78"/>
<accession>A0A1H3CC78</accession>